<dbReference type="GO" id="GO:0022857">
    <property type="term" value="F:transmembrane transporter activity"/>
    <property type="evidence" value="ECO:0007669"/>
    <property type="project" value="InterPro"/>
</dbReference>
<dbReference type="CDD" id="cd06582">
    <property type="entry name" value="TM_PBP1_LivH_like"/>
    <property type="match status" value="1"/>
</dbReference>
<feature type="transmembrane region" description="Helical" evidence="9">
    <location>
        <begin position="37"/>
        <end position="56"/>
    </location>
</feature>
<proteinExistence type="inferred from homology"/>
<keyword evidence="2" id="KW-0813">Transport</keyword>
<dbReference type="PANTHER" id="PTHR11795">
    <property type="entry name" value="BRANCHED-CHAIN AMINO ACID TRANSPORT SYSTEM PERMEASE PROTEIN LIVH"/>
    <property type="match status" value="1"/>
</dbReference>
<feature type="transmembrane region" description="Helical" evidence="9">
    <location>
        <begin position="191"/>
        <end position="215"/>
    </location>
</feature>
<evidence type="ECO:0000313" key="10">
    <source>
        <dbReference type="EMBL" id="NNU42848.1"/>
    </source>
</evidence>
<reference evidence="10 11" key="1">
    <citation type="submission" date="2020-05" db="EMBL/GenBank/DDBJ databases">
        <authorList>
            <person name="Khan S.A."/>
            <person name="Jeon C.O."/>
            <person name="Chun B.H."/>
        </authorList>
    </citation>
    <scope>NUCLEOTIDE SEQUENCE [LARGE SCALE GENOMIC DNA]</scope>
    <source>
        <strain evidence="10 11">B156</strain>
    </source>
</reference>
<feature type="transmembrane region" description="Helical" evidence="9">
    <location>
        <begin position="68"/>
        <end position="86"/>
    </location>
</feature>
<protein>
    <submittedName>
        <fullName evidence="10">Branched-chain amino acid ABC transporter permease</fullName>
    </submittedName>
</protein>
<comment type="caution">
    <text evidence="10">The sequence shown here is derived from an EMBL/GenBank/DDBJ whole genome shotgun (WGS) entry which is preliminary data.</text>
</comment>
<dbReference type="Proteomes" id="UP000552954">
    <property type="component" value="Unassembled WGS sequence"/>
</dbReference>
<sequence length="290" mass="30482">MFDFGILFPAVLNGLTTGAVYALVALGLTLIYGVLHIINFAHGAALMMALYGVYFLKQAFGLDPYLALLPMGAVMFVAGYALQRCIVNRASHGRDENILLVTLGLAIVLENIALLAFKSDTRTIETPYTLATVAIGPAMISVTKLVAFGGALVTSAVLLWIVRRTDLGRAIRAVAREKHGARLVGIDVDHVYAMSFGIGLACLGAAACFLLPAYYVNPQVGNGFVLVAFTIVVLGGMGSFAGALLGGLLIGVVESLGGLWFGESLGQIGIFLLFIAVLLFRPQGLFGAKA</sequence>
<evidence type="ECO:0000256" key="9">
    <source>
        <dbReference type="SAM" id="Phobius"/>
    </source>
</evidence>
<dbReference type="EMBL" id="JABFCS010000001">
    <property type="protein sequence ID" value="NNU42848.1"/>
    <property type="molecule type" value="Genomic_DNA"/>
</dbReference>
<feature type="transmembrane region" description="Helical" evidence="9">
    <location>
        <begin position="259"/>
        <end position="280"/>
    </location>
</feature>
<dbReference type="InterPro" id="IPR001851">
    <property type="entry name" value="ABC_transp_permease"/>
</dbReference>
<evidence type="ECO:0000256" key="1">
    <source>
        <dbReference type="ARBA" id="ARBA00004651"/>
    </source>
</evidence>
<comment type="subcellular location">
    <subcellularLocation>
        <location evidence="1">Cell membrane</location>
        <topology evidence="1">Multi-pass membrane protein</topology>
    </subcellularLocation>
</comment>
<evidence type="ECO:0000256" key="7">
    <source>
        <dbReference type="ARBA" id="ARBA00023136"/>
    </source>
</evidence>
<dbReference type="InterPro" id="IPR052157">
    <property type="entry name" value="BCAA_transport_permease"/>
</dbReference>
<comment type="similarity">
    <text evidence="8">Belongs to the binding-protein-dependent transport system permease family. LivHM subfamily.</text>
</comment>
<keyword evidence="11" id="KW-1185">Reference proteome</keyword>
<evidence type="ECO:0000256" key="3">
    <source>
        <dbReference type="ARBA" id="ARBA00022475"/>
    </source>
</evidence>
<organism evidence="10 11">
    <name type="scientific">Ramlibacter montanisoli</name>
    <dbReference type="NCBI Taxonomy" id="2732512"/>
    <lineage>
        <taxon>Bacteria</taxon>
        <taxon>Pseudomonadati</taxon>
        <taxon>Pseudomonadota</taxon>
        <taxon>Betaproteobacteria</taxon>
        <taxon>Burkholderiales</taxon>
        <taxon>Comamonadaceae</taxon>
        <taxon>Ramlibacter</taxon>
    </lineage>
</organism>
<feature type="transmembrane region" description="Helical" evidence="9">
    <location>
        <begin position="6"/>
        <end position="30"/>
    </location>
</feature>
<evidence type="ECO:0000313" key="11">
    <source>
        <dbReference type="Proteomes" id="UP000552954"/>
    </source>
</evidence>
<accession>A0A849K2Y7</accession>
<reference evidence="10 11" key="2">
    <citation type="submission" date="2020-06" db="EMBL/GenBank/DDBJ databases">
        <title>Ramlibacter rhizophilus sp. nov., isolated from rhizosphere soil of national flower Mugunghwa from South Korea.</title>
        <authorList>
            <person name="Zheng-Fei Y."/>
            <person name="Huan T."/>
        </authorList>
    </citation>
    <scope>NUCLEOTIDE SEQUENCE [LARGE SCALE GENOMIC DNA]</scope>
    <source>
        <strain evidence="10 11">B156</strain>
    </source>
</reference>
<keyword evidence="4 9" id="KW-0812">Transmembrane</keyword>
<evidence type="ECO:0000256" key="6">
    <source>
        <dbReference type="ARBA" id="ARBA00022989"/>
    </source>
</evidence>
<feature type="transmembrane region" description="Helical" evidence="9">
    <location>
        <begin position="227"/>
        <end position="252"/>
    </location>
</feature>
<keyword evidence="6 9" id="KW-1133">Transmembrane helix</keyword>
<evidence type="ECO:0000256" key="8">
    <source>
        <dbReference type="ARBA" id="ARBA00037998"/>
    </source>
</evidence>
<dbReference type="AlphaFoldDB" id="A0A849K2Y7"/>
<dbReference type="GO" id="GO:0005886">
    <property type="term" value="C:plasma membrane"/>
    <property type="evidence" value="ECO:0007669"/>
    <property type="project" value="UniProtKB-SubCell"/>
</dbReference>
<feature type="transmembrane region" description="Helical" evidence="9">
    <location>
        <begin position="98"/>
        <end position="117"/>
    </location>
</feature>
<dbReference type="Pfam" id="PF02653">
    <property type="entry name" value="BPD_transp_2"/>
    <property type="match status" value="1"/>
</dbReference>
<dbReference type="PANTHER" id="PTHR11795:SF445">
    <property type="entry name" value="AMINO ACID ABC TRANSPORTER PERMEASE PROTEIN"/>
    <property type="match status" value="1"/>
</dbReference>
<name>A0A849K2Y7_9BURK</name>
<feature type="transmembrane region" description="Helical" evidence="9">
    <location>
        <begin position="137"/>
        <end position="162"/>
    </location>
</feature>
<evidence type="ECO:0000256" key="4">
    <source>
        <dbReference type="ARBA" id="ARBA00022692"/>
    </source>
</evidence>
<keyword evidence="7 9" id="KW-0472">Membrane</keyword>
<gene>
    <name evidence="10" type="ORF">HK415_06230</name>
</gene>
<keyword evidence="5" id="KW-0029">Amino-acid transport</keyword>
<dbReference type="RefSeq" id="WP_171557403.1">
    <property type="nucleotide sequence ID" value="NZ_JABFCS010000001.1"/>
</dbReference>
<dbReference type="GO" id="GO:0006865">
    <property type="term" value="P:amino acid transport"/>
    <property type="evidence" value="ECO:0007669"/>
    <property type="project" value="UniProtKB-KW"/>
</dbReference>
<evidence type="ECO:0000256" key="5">
    <source>
        <dbReference type="ARBA" id="ARBA00022970"/>
    </source>
</evidence>
<evidence type="ECO:0000256" key="2">
    <source>
        <dbReference type="ARBA" id="ARBA00022448"/>
    </source>
</evidence>
<keyword evidence="3" id="KW-1003">Cell membrane</keyword>